<feature type="compositionally biased region" description="Acidic residues" evidence="7">
    <location>
        <begin position="800"/>
        <end position="811"/>
    </location>
</feature>
<dbReference type="VEuPathDB" id="FungiDB:An02g07830"/>
<organism evidence="9 10">
    <name type="scientific">Aspergillus niger</name>
    <dbReference type="NCBI Taxonomy" id="5061"/>
    <lineage>
        <taxon>Eukaryota</taxon>
        <taxon>Fungi</taxon>
        <taxon>Dikarya</taxon>
        <taxon>Ascomycota</taxon>
        <taxon>Pezizomycotina</taxon>
        <taxon>Eurotiomycetes</taxon>
        <taxon>Eurotiomycetidae</taxon>
        <taxon>Eurotiales</taxon>
        <taxon>Aspergillaceae</taxon>
        <taxon>Aspergillus</taxon>
        <taxon>Aspergillus subgen. Circumdati</taxon>
    </lineage>
</organism>
<dbReference type="PaxDb" id="5061-CADANGAP00002236"/>
<dbReference type="EMBL" id="BCMY01000002">
    <property type="protein sequence ID" value="GAQ36530.1"/>
    <property type="molecule type" value="Genomic_DNA"/>
</dbReference>
<dbReference type="InterPro" id="IPR011009">
    <property type="entry name" value="Kinase-like_dom_sf"/>
</dbReference>
<dbReference type="Gene3D" id="3.30.40.10">
    <property type="entry name" value="Zinc/RING finger domain, C3HC4 (zinc finger)"/>
    <property type="match status" value="1"/>
</dbReference>
<feature type="region of interest" description="Disordered" evidence="7">
    <location>
        <begin position="785"/>
        <end position="811"/>
    </location>
</feature>
<keyword evidence="4" id="KW-0862">Zinc</keyword>
<dbReference type="VEuPathDB" id="FungiDB:ASPNIDRAFT2_1122135"/>
<dbReference type="PANTHER" id="PTHR46174:SF1">
    <property type="entry name" value="CXXC-TYPE ZINC FINGER PROTEIN 1"/>
    <property type="match status" value="1"/>
</dbReference>
<keyword evidence="2" id="KW-0479">Metal-binding</keyword>
<dbReference type="InterPro" id="IPR019787">
    <property type="entry name" value="Znf_PHD-finger"/>
</dbReference>
<feature type="compositionally biased region" description="Basic residues" evidence="7">
    <location>
        <begin position="406"/>
        <end position="417"/>
    </location>
</feature>
<evidence type="ECO:0000256" key="2">
    <source>
        <dbReference type="ARBA" id="ARBA00022723"/>
    </source>
</evidence>
<evidence type="ECO:0000256" key="3">
    <source>
        <dbReference type="ARBA" id="ARBA00022771"/>
    </source>
</evidence>
<dbReference type="SMART" id="SM00249">
    <property type="entry name" value="PHD"/>
    <property type="match status" value="1"/>
</dbReference>
<comment type="subcellular location">
    <subcellularLocation>
        <location evidence="1">Nucleus</location>
    </subcellularLocation>
</comment>
<dbReference type="OMA" id="CVNIDPR"/>
<name>A0A117DWJ1_ASPNG</name>
<gene>
    <name evidence="9" type="ORF">ABL_01721</name>
</gene>
<feature type="compositionally biased region" description="Polar residues" evidence="7">
    <location>
        <begin position="602"/>
        <end position="614"/>
    </location>
</feature>
<feature type="region of interest" description="Disordered" evidence="7">
    <location>
        <begin position="600"/>
        <end position="633"/>
    </location>
</feature>
<dbReference type="GO" id="GO:0048188">
    <property type="term" value="C:Set1C/COMPASS complex"/>
    <property type="evidence" value="ECO:0007669"/>
    <property type="project" value="InterPro"/>
</dbReference>
<reference evidence="10" key="1">
    <citation type="journal article" date="2016" name="Genome Announc.">
        <title>Draft genome sequence of Aspergillus niger strain An76.</title>
        <authorList>
            <person name="Gong W."/>
            <person name="Cheng Z."/>
            <person name="Zhang H."/>
            <person name="Liu L."/>
            <person name="Gao P."/>
            <person name="Wang L."/>
        </authorList>
    </citation>
    <scope>NUCLEOTIDE SEQUENCE [LARGE SCALE GENOMIC DNA]</scope>
    <source>
        <strain evidence="10">An76</strain>
    </source>
</reference>
<keyword evidence="3 6" id="KW-0863">Zinc-finger</keyword>
<dbReference type="Proteomes" id="UP000068243">
    <property type="component" value="Unassembled WGS sequence"/>
</dbReference>
<dbReference type="OrthoDB" id="436852at2759"/>
<dbReference type="InterPro" id="IPR037869">
    <property type="entry name" value="Spp1/CFP1"/>
</dbReference>
<comment type="caution">
    <text evidence="9">The sequence shown here is derived from an EMBL/GenBank/DDBJ whole genome shotgun (WGS) entry which is preliminary data.</text>
</comment>
<evidence type="ECO:0000256" key="4">
    <source>
        <dbReference type="ARBA" id="ARBA00022833"/>
    </source>
</evidence>
<feature type="domain" description="PHD-type" evidence="8">
    <location>
        <begin position="486"/>
        <end position="537"/>
    </location>
</feature>
<keyword evidence="5" id="KW-0539">Nucleus</keyword>
<dbReference type="PANTHER" id="PTHR46174">
    <property type="entry name" value="CXXC-TYPE ZINC FINGER PROTEIN 1"/>
    <property type="match status" value="1"/>
</dbReference>
<feature type="compositionally biased region" description="Polar residues" evidence="7">
    <location>
        <begin position="19"/>
        <end position="28"/>
    </location>
</feature>
<dbReference type="GO" id="GO:0045893">
    <property type="term" value="P:positive regulation of DNA-templated transcription"/>
    <property type="evidence" value="ECO:0007669"/>
    <property type="project" value="TreeGrafter"/>
</dbReference>
<proteinExistence type="predicted"/>
<dbReference type="AlphaFoldDB" id="A0A117DWJ1"/>
<dbReference type="InterPro" id="IPR019786">
    <property type="entry name" value="Zinc_finger_PHD-type_CS"/>
</dbReference>
<evidence type="ECO:0000256" key="1">
    <source>
        <dbReference type="ARBA" id="ARBA00004123"/>
    </source>
</evidence>
<dbReference type="InterPro" id="IPR011011">
    <property type="entry name" value="Znf_FYVE_PHD"/>
</dbReference>
<feature type="compositionally biased region" description="Low complexity" evidence="7">
    <location>
        <begin position="375"/>
        <end position="405"/>
    </location>
</feature>
<evidence type="ECO:0000259" key="8">
    <source>
        <dbReference type="PROSITE" id="PS50016"/>
    </source>
</evidence>
<evidence type="ECO:0000256" key="6">
    <source>
        <dbReference type="PROSITE-ProRule" id="PRU00146"/>
    </source>
</evidence>
<dbReference type="InterPro" id="IPR001965">
    <property type="entry name" value="Znf_PHD"/>
</dbReference>
<dbReference type="SUPFAM" id="SSF56112">
    <property type="entry name" value="Protein kinase-like (PK-like)"/>
    <property type="match status" value="1"/>
</dbReference>
<feature type="compositionally biased region" description="Acidic residues" evidence="7">
    <location>
        <begin position="471"/>
        <end position="481"/>
    </location>
</feature>
<accession>A0A117DWJ1</accession>
<feature type="region of interest" description="Disordered" evidence="7">
    <location>
        <begin position="1"/>
        <end position="35"/>
    </location>
</feature>
<feature type="region of interest" description="Disordered" evidence="7">
    <location>
        <begin position="317"/>
        <end position="481"/>
    </location>
</feature>
<dbReference type="PROSITE" id="PS01359">
    <property type="entry name" value="ZF_PHD_1"/>
    <property type="match status" value="1"/>
</dbReference>
<dbReference type="PROSITE" id="PS50016">
    <property type="entry name" value="ZF_PHD_2"/>
    <property type="match status" value="1"/>
</dbReference>
<evidence type="ECO:0000256" key="7">
    <source>
        <dbReference type="SAM" id="MobiDB-lite"/>
    </source>
</evidence>
<dbReference type="VEuPathDB" id="FungiDB:ATCC64974_56340"/>
<feature type="compositionally biased region" description="Basic and acidic residues" evidence="7">
    <location>
        <begin position="459"/>
        <end position="470"/>
    </location>
</feature>
<dbReference type="Pfam" id="PF00628">
    <property type="entry name" value="PHD"/>
    <property type="match status" value="1"/>
</dbReference>
<dbReference type="GO" id="GO:0008270">
    <property type="term" value="F:zinc ion binding"/>
    <property type="evidence" value="ECO:0007669"/>
    <property type="project" value="UniProtKB-KW"/>
</dbReference>
<sequence>MAGATQAPGDQNQVDDRVTNQGSTNPYETNPELLPNDDLFLARSVHYGRYAPRESDFKPRYNQWCEPDPEATSYWEGIVKELCTAENSLHVSGNREVFAAGSVVIRVDREPSTGAVAEKYSCANANELSAARKAEDTLKEMSIAVPVIYFCGTIDGKNVTVESRIPGVTLEVAWRYLTAEQIDMFKQQCRRISQRLGGIDAPPDRPSYVCSGLNSQASPDALEPEKNILFRERKEDEHICLVHNNLVPSNVVIGDDKVIGITGWRQSGYFGFERADEIHRRFRILVASAIHGDKSTDLRAWSDLYEGLDAAGVVRSTSKQDTPIPLVKTEPLNTNLDKVPLNEESESKPPVSSLDGLPADHLTPKNIASLKNRGSSRASSSDRSSPATSTKPGPARKSATAATKKGTGRKSTTKKRKANELDSDIVDGGRSNTPSSTRAGKPATKKRNSTSHTNSPAPDSKRKGSKNVEHDDIEEEEEDDSDDNDEIFCICRKPDNHTWMIGCDGGCEDWFHGKCVNIDPRDADLIDKYICPNCKEQGKGWTTWKPMCRLKECRKPARVNQKIPSKYCSDEHGREFMLQRTKLLLGTGLKAKTNAVGRAATNGINSSGSNSRDGTATPDRRDPDDLGSRGGVLTTGDLKAVVMGVSSAKEFRKLGESIISLPAEEESKNAATTTTDPEAETKEGKKIGLDFDVDWLTYSPDEASKLQKIRKQRDDLLHRKEMLRARNTFMTLVRQRSKSILEHLKQTDPKGGWKDICGFDSRLAWSDEEFDEWRLSEIGAKALEDGSPEALASSYPEAATDADGDTAMDDDNEDDFEKLSRGVCTKKRCERHKQWLKVQQQDAVFEENTLALDLSKCEKEAKNVVERAVLRMWAESDNAQIGGQ</sequence>
<feature type="compositionally biased region" description="Basic and acidic residues" evidence="7">
    <location>
        <begin position="618"/>
        <end position="627"/>
    </location>
</feature>
<dbReference type="VEuPathDB" id="FungiDB:M747DRAFT_280846"/>
<protein>
    <submittedName>
        <fullName evidence="9">PHD transcription factor</fullName>
    </submittedName>
</protein>
<evidence type="ECO:0000313" key="9">
    <source>
        <dbReference type="EMBL" id="GAQ36530.1"/>
    </source>
</evidence>
<evidence type="ECO:0000313" key="10">
    <source>
        <dbReference type="Proteomes" id="UP000068243"/>
    </source>
</evidence>
<evidence type="ECO:0000256" key="5">
    <source>
        <dbReference type="ARBA" id="ARBA00023242"/>
    </source>
</evidence>
<dbReference type="InterPro" id="IPR013083">
    <property type="entry name" value="Znf_RING/FYVE/PHD"/>
</dbReference>
<dbReference type="SUPFAM" id="SSF57903">
    <property type="entry name" value="FYVE/PHD zinc finger"/>
    <property type="match status" value="1"/>
</dbReference>